<dbReference type="InterPro" id="IPR013525">
    <property type="entry name" value="ABC2_TM"/>
</dbReference>
<feature type="domain" description="ABC-2 type transporter transmembrane" evidence="6">
    <location>
        <begin position="517"/>
        <end position="711"/>
    </location>
</feature>
<gene>
    <name evidence="7" type="ORF">GCM10010468_07050</name>
</gene>
<reference evidence="8" key="1">
    <citation type="journal article" date="2019" name="Int. J. Syst. Evol. Microbiol.">
        <title>The Global Catalogue of Microorganisms (GCM) 10K type strain sequencing project: providing services to taxonomists for standard genome sequencing and annotation.</title>
        <authorList>
            <consortium name="The Broad Institute Genomics Platform"/>
            <consortium name="The Broad Institute Genome Sequencing Center for Infectious Disease"/>
            <person name="Wu L."/>
            <person name="Ma J."/>
        </authorList>
    </citation>
    <scope>NUCLEOTIDE SEQUENCE [LARGE SCALE GENOMIC DNA]</scope>
    <source>
        <strain evidence="8">JCM 9377</strain>
    </source>
</reference>
<feature type="transmembrane region" description="Helical" evidence="5">
    <location>
        <begin position="579"/>
        <end position="602"/>
    </location>
</feature>
<name>A0ABP6PYZ5_9ACTN</name>
<evidence type="ECO:0000256" key="2">
    <source>
        <dbReference type="ARBA" id="ARBA00022692"/>
    </source>
</evidence>
<keyword evidence="2 5" id="KW-0812">Transmembrane</keyword>
<keyword evidence="4 5" id="KW-0472">Membrane</keyword>
<evidence type="ECO:0000313" key="7">
    <source>
        <dbReference type="EMBL" id="GAA3196429.1"/>
    </source>
</evidence>
<protein>
    <submittedName>
        <fullName evidence="7">YhgE/Pip domain-containing protein</fullName>
    </submittedName>
</protein>
<dbReference type="RefSeq" id="WP_344822029.1">
    <property type="nucleotide sequence ID" value="NZ_BAAAUV010000002.1"/>
</dbReference>
<dbReference type="PANTHER" id="PTHR43077">
    <property type="entry name" value="TRANSPORT PERMEASE YVFS-RELATED"/>
    <property type="match status" value="1"/>
</dbReference>
<keyword evidence="8" id="KW-1185">Reference proteome</keyword>
<dbReference type="NCBIfam" id="TIGR03057">
    <property type="entry name" value="xxxLxxG_by_4"/>
    <property type="match status" value="2"/>
</dbReference>
<evidence type="ECO:0000256" key="4">
    <source>
        <dbReference type="ARBA" id="ARBA00023136"/>
    </source>
</evidence>
<evidence type="ECO:0000259" key="6">
    <source>
        <dbReference type="Pfam" id="PF12698"/>
    </source>
</evidence>
<evidence type="ECO:0000256" key="3">
    <source>
        <dbReference type="ARBA" id="ARBA00022989"/>
    </source>
</evidence>
<evidence type="ECO:0000256" key="5">
    <source>
        <dbReference type="SAM" id="Phobius"/>
    </source>
</evidence>
<feature type="transmembrane region" description="Helical" evidence="5">
    <location>
        <begin position="21"/>
        <end position="41"/>
    </location>
</feature>
<dbReference type="InterPro" id="IPR017501">
    <property type="entry name" value="Phage_infect_YhgE_C"/>
</dbReference>
<feature type="transmembrane region" description="Helical" evidence="5">
    <location>
        <begin position="641"/>
        <end position="659"/>
    </location>
</feature>
<dbReference type="Gene3D" id="3.40.1710.10">
    <property type="entry name" value="abc type-2 transporter like domain"/>
    <property type="match status" value="1"/>
</dbReference>
<evidence type="ECO:0000256" key="1">
    <source>
        <dbReference type="ARBA" id="ARBA00004141"/>
    </source>
</evidence>
<feature type="transmembrane region" description="Helical" evidence="5">
    <location>
        <begin position="538"/>
        <end position="558"/>
    </location>
</feature>
<dbReference type="InterPro" id="IPR023908">
    <property type="entry name" value="xxxLxxG_rpt"/>
</dbReference>
<comment type="caution">
    <text evidence="7">The sequence shown here is derived from an EMBL/GenBank/DDBJ whole genome shotgun (WGS) entry which is preliminary data.</text>
</comment>
<dbReference type="PANTHER" id="PTHR43077:SF5">
    <property type="entry name" value="PHAGE INFECTION PROTEIN"/>
    <property type="match status" value="1"/>
</dbReference>
<evidence type="ECO:0000313" key="8">
    <source>
        <dbReference type="Proteomes" id="UP001501237"/>
    </source>
</evidence>
<proteinExistence type="predicted"/>
<accession>A0ABP6PYZ5</accession>
<comment type="subcellular location">
    <subcellularLocation>
        <location evidence="1">Membrane</location>
        <topology evidence="1">Multi-pass membrane protein</topology>
    </subcellularLocation>
</comment>
<keyword evidence="3 5" id="KW-1133">Transmembrane helix</keyword>
<dbReference type="Proteomes" id="UP001501237">
    <property type="component" value="Unassembled WGS sequence"/>
</dbReference>
<dbReference type="NCBIfam" id="TIGR03061">
    <property type="entry name" value="pip_yhgE_Nterm"/>
    <property type="match status" value="1"/>
</dbReference>
<dbReference type="InterPro" id="IPR051328">
    <property type="entry name" value="T7SS_ABC-Transporter"/>
</dbReference>
<dbReference type="Pfam" id="PF12698">
    <property type="entry name" value="ABC2_membrane_3"/>
    <property type="match status" value="1"/>
</dbReference>
<feature type="transmembrane region" description="Helical" evidence="5">
    <location>
        <begin position="614"/>
        <end position="634"/>
    </location>
</feature>
<organism evidence="7 8">
    <name type="scientific">Actinocorallia longicatena</name>
    <dbReference type="NCBI Taxonomy" id="111803"/>
    <lineage>
        <taxon>Bacteria</taxon>
        <taxon>Bacillati</taxon>
        <taxon>Actinomycetota</taxon>
        <taxon>Actinomycetes</taxon>
        <taxon>Streptosporangiales</taxon>
        <taxon>Thermomonosporaceae</taxon>
        <taxon>Actinocorallia</taxon>
    </lineage>
</organism>
<dbReference type="NCBIfam" id="TIGR03062">
    <property type="entry name" value="pip_yhgE_Cterm"/>
    <property type="match status" value="1"/>
</dbReference>
<dbReference type="EMBL" id="BAAAUV010000002">
    <property type="protein sequence ID" value="GAA3196429.1"/>
    <property type="molecule type" value="Genomic_DNA"/>
</dbReference>
<dbReference type="InterPro" id="IPR017500">
    <property type="entry name" value="Phage_infect_YhgE_N"/>
</dbReference>
<feature type="transmembrane region" description="Helical" evidence="5">
    <location>
        <begin position="693"/>
        <end position="716"/>
    </location>
</feature>
<sequence>MIRALRLARYELKRFRTPLQRAGLVFLASVPLMYGAVYLWSNWDPYGRLDRVPVAVVNEDQTVTAAGEEVHAGSDFVAELKKNPLLGWRFVGAERAEEGLAEGDYYAVITVPRDFSSLLSSGASGSPEQAAMQIRIDDGNNFLVGIMAETIQSELTRQIAAAADKAYFTAAIGRLGELRSGLTEASDGAGRLQDGAAELRDGADRLTGGIGTLGAGEARLQTGVGTLRDGTRRLVGGGDQVSAGVSKIAQIEVPLARRLSAALPGLAGKAVSVTTTAGRLSELTAAGTTTFAEYCDQVTAWLRTLPAEIRSDPLYRDLLRAAERREGRLVLRLDLLAAEHPALRNLAAYPWVHRAAELADLTLTGLLKRLPDTVRTDPVYRDLLALAERLDRDANKIADLAVRVDGKVTEVAVEARALRREVPALRRRLNTAAGQLTELDQGARALATGIRAADRGTAALQQGVGELRRGTGALADGSGRLSQGAGRLEAGGGELADRLGSAADEIPSYGTADAAVLADPVKISTVNAHPATFYGRGLAPFFFAIALWVFGIVAFLLLKPVSGRILASRLPSPTVALSAWFPVIAMGLAGAGLLFAAVDLLLGLDPVNLPGTLGLMALGIAAFSAIVHTIRLAFGAVGDAVALVLLMVQLVSCGGLYPVQTLPEPFQTVNAFIPMTYLVRALRVTISGGNPSITWQCAVVLFLFLCGALALLTLVVHHQRRWSMGRLKPELEL</sequence>